<comment type="caution">
    <text evidence="1">The sequence shown here is derived from an EMBL/GenBank/DDBJ whole genome shotgun (WGS) entry which is preliminary data.</text>
</comment>
<organism evidence="1 2">
    <name type="scientific">candidate division WOR-1 bacterium DG_54_3</name>
    <dbReference type="NCBI Taxonomy" id="1703775"/>
    <lineage>
        <taxon>Bacteria</taxon>
        <taxon>Bacillati</taxon>
        <taxon>Saganbacteria</taxon>
    </lineage>
</organism>
<sequence length="66" mass="7756">MLIPAIFLRFLNDYFPLYYTLPPKDIKFLEFRTSTSFSVIRRGFWECLRSVQIFNAILLSVFSAAA</sequence>
<protein>
    <submittedName>
        <fullName evidence="1">Uncharacterized protein</fullName>
    </submittedName>
</protein>
<accession>A0A0S7Y7H7</accession>
<gene>
    <name evidence="1" type="ORF">AMJ44_00245</name>
</gene>
<evidence type="ECO:0000313" key="2">
    <source>
        <dbReference type="Proteomes" id="UP000051861"/>
    </source>
</evidence>
<evidence type="ECO:0000313" key="1">
    <source>
        <dbReference type="EMBL" id="KPJ70185.1"/>
    </source>
</evidence>
<proteinExistence type="predicted"/>
<dbReference type="Proteomes" id="UP000051861">
    <property type="component" value="Unassembled WGS sequence"/>
</dbReference>
<dbReference type="EMBL" id="LIZX01000004">
    <property type="protein sequence ID" value="KPJ70185.1"/>
    <property type="molecule type" value="Genomic_DNA"/>
</dbReference>
<reference evidence="1 2" key="1">
    <citation type="journal article" date="2015" name="Microbiome">
        <title>Genomic resolution of linkages in carbon, nitrogen, and sulfur cycling among widespread estuary sediment bacteria.</title>
        <authorList>
            <person name="Baker B.J."/>
            <person name="Lazar C.S."/>
            <person name="Teske A.P."/>
            <person name="Dick G.J."/>
        </authorList>
    </citation>
    <scope>NUCLEOTIDE SEQUENCE [LARGE SCALE GENOMIC DNA]</scope>
    <source>
        <strain evidence="1">DG_54_3</strain>
    </source>
</reference>
<dbReference type="AlphaFoldDB" id="A0A0S7Y7H7"/>
<name>A0A0S7Y7H7_UNCSA</name>